<keyword evidence="1" id="KW-1133">Transmembrane helix</keyword>
<dbReference type="Proteomes" id="UP000325081">
    <property type="component" value="Unassembled WGS sequence"/>
</dbReference>
<comment type="caution">
    <text evidence="2">The sequence shown here is derived from an EMBL/GenBank/DDBJ whole genome shotgun (WGS) entry which is preliminary data.</text>
</comment>
<name>A0A5A7Q8M4_STRAF</name>
<keyword evidence="3" id="KW-1185">Reference proteome</keyword>
<gene>
    <name evidence="2" type="ORF">STAS_17429</name>
</gene>
<proteinExistence type="predicted"/>
<keyword evidence="2" id="KW-0378">Hydrolase</keyword>
<evidence type="ECO:0000256" key="1">
    <source>
        <dbReference type="SAM" id="Phobius"/>
    </source>
</evidence>
<dbReference type="EMBL" id="BKCP01005960">
    <property type="protein sequence ID" value="GER40747.1"/>
    <property type="molecule type" value="Genomic_DNA"/>
</dbReference>
<reference evidence="3" key="1">
    <citation type="journal article" date="2019" name="Curr. Biol.">
        <title>Genome Sequence of Striga asiatica Provides Insight into the Evolution of Plant Parasitism.</title>
        <authorList>
            <person name="Yoshida S."/>
            <person name="Kim S."/>
            <person name="Wafula E.K."/>
            <person name="Tanskanen J."/>
            <person name="Kim Y.M."/>
            <person name="Honaas L."/>
            <person name="Yang Z."/>
            <person name="Spallek T."/>
            <person name="Conn C.E."/>
            <person name="Ichihashi Y."/>
            <person name="Cheong K."/>
            <person name="Cui S."/>
            <person name="Der J.P."/>
            <person name="Gundlach H."/>
            <person name="Jiao Y."/>
            <person name="Hori C."/>
            <person name="Ishida J.K."/>
            <person name="Kasahara H."/>
            <person name="Kiba T."/>
            <person name="Kim M.S."/>
            <person name="Koo N."/>
            <person name="Laohavisit A."/>
            <person name="Lee Y.H."/>
            <person name="Lumba S."/>
            <person name="McCourt P."/>
            <person name="Mortimer J.C."/>
            <person name="Mutuku J.M."/>
            <person name="Nomura T."/>
            <person name="Sasaki-Sekimoto Y."/>
            <person name="Seto Y."/>
            <person name="Wang Y."/>
            <person name="Wakatake T."/>
            <person name="Sakakibara H."/>
            <person name="Demura T."/>
            <person name="Yamaguchi S."/>
            <person name="Yoneyama K."/>
            <person name="Manabe R.I."/>
            <person name="Nelson D.C."/>
            <person name="Schulman A.H."/>
            <person name="Timko M.P."/>
            <person name="dePamphilis C.W."/>
            <person name="Choi D."/>
            <person name="Shirasu K."/>
        </authorList>
    </citation>
    <scope>NUCLEOTIDE SEQUENCE [LARGE SCALE GENOMIC DNA]</scope>
    <source>
        <strain evidence="3">cv. UVA1</strain>
    </source>
</reference>
<accession>A0A5A7Q8M4</accession>
<dbReference type="PANTHER" id="PTHR36338:SF1">
    <property type="entry name" value="OS02G0495900 PROTEIN"/>
    <property type="match status" value="1"/>
</dbReference>
<dbReference type="PANTHER" id="PTHR36338">
    <property type="entry name" value="OS02G0495900 PROTEIN"/>
    <property type="match status" value="1"/>
</dbReference>
<evidence type="ECO:0000313" key="3">
    <source>
        <dbReference type="Proteomes" id="UP000325081"/>
    </source>
</evidence>
<dbReference type="GO" id="GO:0016787">
    <property type="term" value="F:hydrolase activity"/>
    <property type="evidence" value="ECO:0007669"/>
    <property type="project" value="UniProtKB-KW"/>
</dbReference>
<dbReference type="AlphaFoldDB" id="A0A5A7Q8M4"/>
<organism evidence="2 3">
    <name type="scientific">Striga asiatica</name>
    <name type="common">Asiatic witchweed</name>
    <name type="synonym">Buchnera asiatica</name>
    <dbReference type="NCBI Taxonomy" id="4170"/>
    <lineage>
        <taxon>Eukaryota</taxon>
        <taxon>Viridiplantae</taxon>
        <taxon>Streptophyta</taxon>
        <taxon>Embryophyta</taxon>
        <taxon>Tracheophyta</taxon>
        <taxon>Spermatophyta</taxon>
        <taxon>Magnoliopsida</taxon>
        <taxon>eudicotyledons</taxon>
        <taxon>Gunneridae</taxon>
        <taxon>Pentapetalae</taxon>
        <taxon>asterids</taxon>
        <taxon>lamiids</taxon>
        <taxon>Lamiales</taxon>
        <taxon>Orobanchaceae</taxon>
        <taxon>Buchnereae</taxon>
        <taxon>Striga</taxon>
    </lineage>
</organism>
<feature type="transmembrane region" description="Helical" evidence="1">
    <location>
        <begin position="24"/>
        <end position="43"/>
    </location>
</feature>
<sequence length="122" mass="14269">MSFPWENSPPWQCLVAKTRDSKPFYPTFATVCGVVSGVIGYFVLQLPMVAPKWVAYPYANEFSWMLMMASFYLEERSRRLIMVAFCNDELSFSSNYCFTSSQDLRLSKHVNDDVYNSIYHDW</sequence>
<evidence type="ECO:0000313" key="2">
    <source>
        <dbReference type="EMBL" id="GER40747.1"/>
    </source>
</evidence>
<protein>
    <submittedName>
        <fullName evidence="2">HD domain-containing metal-dependentphosphohydrolase family protein</fullName>
    </submittedName>
</protein>
<keyword evidence="1" id="KW-0472">Membrane</keyword>
<keyword evidence="1" id="KW-0812">Transmembrane</keyword>